<feature type="compositionally biased region" description="Polar residues" evidence="1">
    <location>
        <begin position="1433"/>
        <end position="1444"/>
    </location>
</feature>
<evidence type="ECO:0000256" key="1">
    <source>
        <dbReference type="SAM" id="MobiDB-lite"/>
    </source>
</evidence>
<feature type="compositionally biased region" description="Basic and acidic residues" evidence="1">
    <location>
        <begin position="1513"/>
        <end position="1527"/>
    </location>
</feature>
<dbReference type="RefSeq" id="XP_069208474.1">
    <property type="nucleotide sequence ID" value="XM_069353832.1"/>
</dbReference>
<dbReference type="GeneID" id="95986385"/>
<feature type="region of interest" description="Disordered" evidence="1">
    <location>
        <begin position="348"/>
        <end position="374"/>
    </location>
</feature>
<dbReference type="Proteomes" id="UP001565368">
    <property type="component" value="Unassembled WGS sequence"/>
</dbReference>
<dbReference type="EMBL" id="JBBXJM010000004">
    <property type="protein sequence ID" value="KAL1408530.1"/>
    <property type="molecule type" value="Genomic_DNA"/>
</dbReference>
<feature type="region of interest" description="Disordered" evidence="1">
    <location>
        <begin position="589"/>
        <end position="650"/>
    </location>
</feature>
<feature type="region of interest" description="Disordered" evidence="1">
    <location>
        <begin position="697"/>
        <end position="718"/>
    </location>
</feature>
<keyword evidence="3" id="KW-1185">Reference proteome</keyword>
<feature type="compositionally biased region" description="Low complexity" evidence="1">
    <location>
        <begin position="55"/>
        <end position="69"/>
    </location>
</feature>
<comment type="caution">
    <text evidence="2">The sequence shown here is derived from an EMBL/GenBank/DDBJ whole genome shotgun (WGS) entry which is preliminary data.</text>
</comment>
<gene>
    <name evidence="2" type="ORF">Q8F55_005342</name>
</gene>
<protein>
    <submittedName>
        <fullName evidence="2">Uncharacterized protein</fullName>
    </submittedName>
</protein>
<feature type="compositionally biased region" description="Low complexity" evidence="1">
    <location>
        <begin position="897"/>
        <end position="907"/>
    </location>
</feature>
<feature type="region of interest" description="Disordered" evidence="1">
    <location>
        <begin position="724"/>
        <end position="743"/>
    </location>
</feature>
<feature type="region of interest" description="Disordered" evidence="1">
    <location>
        <begin position="1275"/>
        <end position="1322"/>
    </location>
</feature>
<name>A0ABR3Q1J3_9TREE</name>
<feature type="compositionally biased region" description="Low complexity" evidence="1">
    <location>
        <begin position="122"/>
        <end position="135"/>
    </location>
</feature>
<organism evidence="2 3">
    <name type="scientific">Vanrija albida</name>
    <dbReference type="NCBI Taxonomy" id="181172"/>
    <lineage>
        <taxon>Eukaryota</taxon>
        <taxon>Fungi</taxon>
        <taxon>Dikarya</taxon>
        <taxon>Basidiomycota</taxon>
        <taxon>Agaricomycotina</taxon>
        <taxon>Tremellomycetes</taxon>
        <taxon>Trichosporonales</taxon>
        <taxon>Trichosporonaceae</taxon>
        <taxon>Vanrija</taxon>
    </lineage>
</organism>
<feature type="region of interest" description="Disordered" evidence="1">
    <location>
        <begin position="1483"/>
        <end position="1534"/>
    </location>
</feature>
<feature type="region of interest" description="Disordered" evidence="1">
    <location>
        <begin position="1"/>
        <end position="166"/>
    </location>
</feature>
<feature type="compositionally biased region" description="Low complexity" evidence="1">
    <location>
        <begin position="99"/>
        <end position="111"/>
    </location>
</feature>
<feature type="region of interest" description="Disordered" evidence="1">
    <location>
        <begin position="1414"/>
        <end position="1471"/>
    </location>
</feature>
<feature type="region of interest" description="Disordered" evidence="1">
    <location>
        <begin position="258"/>
        <end position="332"/>
    </location>
</feature>
<proteinExistence type="predicted"/>
<feature type="compositionally biased region" description="Basic and acidic residues" evidence="1">
    <location>
        <begin position="280"/>
        <end position="294"/>
    </location>
</feature>
<accession>A0ABR3Q1J3</accession>
<reference evidence="2 3" key="1">
    <citation type="submission" date="2023-08" db="EMBL/GenBank/DDBJ databases">
        <title>Annotated Genome Sequence of Vanrija albida AlHP1.</title>
        <authorList>
            <person name="Herzog R."/>
        </authorList>
    </citation>
    <scope>NUCLEOTIDE SEQUENCE [LARGE SCALE GENOMIC DNA]</scope>
    <source>
        <strain evidence="2 3">AlHP1</strain>
    </source>
</reference>
<feature type="region of interest" description="Disordered" evidence="1">
    <location>
        <begin position="1186"/>
        <end position="1234"/>
    </location>
</feature>
<evidence type="ECO:0000313" key="2">
    <source>
        <dbReference type="EMBL" id="KAL1408530.1"/>
    </source>
</evidence>
<feature type="region of interest" description="Disordered" evidence="1">
    <location>
        <begin position="846"/>
        <end position="954"/>
    </location>
</feature>
<sequence length="1534" mass="164839">MTNKNKTSNSAQLLKPPASAPSPAPSGKRRIKESIRKMPSSLFPPSGVGSRANNSAPVRAPSRASSHSPTPTLNNPVPSSAAPKQPKTRKGLGNLFNWGTVKTKQTTTGPTQPLPSSKPPVASDARSARSAWARRQPSGNTLIVPENKQRPSCGPDPFGRPGHGAAVVAFPPIDRAPSAKEIEAERHAPSVKTVKDDFEDSWVADSSFFYAPPEGMATSSREDRRVSAPLLTSAPVTSLAVPAASVAPRSATFGFSSNVGGMPHAPPPAFSSRPTTPSQAEKKLTKTLKKDKTRSTVWGFFKGRKPKHKGGVASVAYPEASTEASSTKSLPKRKSLTDLFNLALRKSIDKMRVSPTSSPKKRGPQPSTPLRLQSVSEAKEAISRFGDSAFCADRSHAHTDAGSTLEEVVSATDELFDFMSNMPPSPAGMPVTKGTRASVQSLRHASQTITSPSQLRKVKSAFLLLAKGSPSRPTVATPVATPSLAHKSAMEEHLLTPVRKGDSSTPTSMVKLGQRNIFAPPSPVVSPMASSSRSKAMYLDISAQPRSRVSACSTGSGTSGEVMQFTPTKDIPNTTAYSDQFGLDLDVPRNPSGDVYGVSDSPVPPMPPRPSHFTFGTPSEAATEEGQQDYSSPTRRVSIEPPRLRSMDLGHPIQTSASLSELLSPYGSDDVTRGSLSSFDFTTSAAELSGGNDRASFMEAEHKSKTSSPSADFKMWTSPKYLAPPPAPYLAGQRQTTPQRLGDAQRQLTSGMLGPLPPLPPLPSPTLRVRASPVPFKGRTEFQMSFAQPKAATREVQTQTSGLLCPPPRFELPALPPLPQVTRQQKTQHRPAGSAAVSFASMSSLGAPIPGQNREYTNHFEKHFGSNNGIPPVPALPDEFMPKSSLGFDSTSRQRRLSSSSLASPVLEGDASLGHTGSARPRPHQSSTARGRSDWAAHRRNMSSGDSLSRIGRPGLGERMFQREEGVQLAAISGSPSESMDEQRRRAQHDIEINRLSIISTDSSQSSAASETEVFGSTIEPQSLKAFSLKARPLSDASTGSDDVEGVNDTFDNIRNSTPSKVKVYAGIGEGTPILDYQQTSVLSSLRPLREVASLATIPSLATLRPTSPQHHFTSDESQWDGEDIKVTMARRALIDVQREAEDEIRTNEAQWADNEEWREANESIEFPKTPAELFAFIAKSQMNFKPLDEPPTGGAVRHRRTSSMEARVTSGPYSGLIPPPVTRFQNKKGSTGSAISATTATTSSYGGFQEDFDVEISPLIAEFAREQLPYNKAATEPGDTLRAPGAQPSTLQVPHSVSRARVNSTERRQRLGWSRRRHSDEPEALLDRGVADLVAQPKSASAATFPTYHRETPSFITFSPDQRAQPDIRKQNEENLKAAAAFEANERPHARMPPPRPPRQREVAVHVSLSGSPINLHSLENGPTPALVPGRTRQSSANGNSSRRALAPSNPNAVAPKTSRGPLKGTTNSHACSYKYGSTSSMPAWGPSLPPLSSPKGARTHLRPQNTHSRAQHRDLYRRGSIKDTDAAGPIRI</sequence>
<evidence type="ECO:0000313" key="3">
    <source>
        <dbReference type="Proteomes" id="UP001565368"/>
    </source>
</evidence>
<feature type="compositionally biased region" description="Polar residues" evidence="1">
    <location>
        <begin position="1"/>
        <end position="12"/>
    </location>
</feature>